<reference evidence="10" key="1">
    <citation type="submission" date="2022-07" db="EMBL/GenBank/DDBJ databases">
        <title>Complete genome of CX2.</title>
        <authorList>
            <person name="Cao G."/>
        </authorList>
    </citation>
    <scope>NUCLEOTIDE SEQUENCE</scope>
    <source>
        <strain evidence="10">CX2</strain>
        <plasmid evidence="10">pCXA</plasmid>
    </source>
</reference>
<evidence type="ECO:0000256" key="7">
    <source>
        <dbReference type="ARBA" id="ARBA00047942"/>
    </source>
</evidence>
<sequence length="489" mass="56362">MSLNELEKYLWDSANFLRGHIDAGDYKQYIFPLLFLKRLSDVWDEEFAESIKEYGEDYKDEHRFVIPHGSHWENIRETTTNVGEKILKAMHSIENANKDSLYGIFGDAQWTNKDRLPDKMLIDLLEHFSKKTLSTSNVPDDELGTAYEYLIKKFADDSGHTAQEFYSNRTLVNLMARILDAKPGDSVYDPTCGTGGMLLTTATHLKDLGKEYRNLKLYGQEINLITSSIARMNMFMHGIVDFKIARGNTLEQPAFIENDKLEQYDIVLANPPYSIKRWNRDLWSNDPYGRAIWGTPPQGCADYAFIQHIVASMNVTGKAAILLPHGVLFRDSESELRRQMIESDIVECVLGLGANLFYNSPMEACVLFLNKNKKAERQNKILFINAVNEVKKEKTMSYLEMNHIEKIENAYTSDNDIEYFSKWVSVEEIKQKGWTLSLPFYVRPQNNISLSTGENLSELTTSLKRNLKKSREQFGDFRKQLKEYGIHVD</sequence>
<dbReference type="Pfam" id="PF12161">
    <property type="entry name" value="HsdM_N"/>
    <property type="match status" value="1"/>
</dbReference>
<evidence type="ECO:0000256" key="2">
    <source>
        <dbReference type="ARBA" id="ARBA00011900"/>
    </source>
</evidence>
<keyword evidence="5" id="KW-0949">S-adenosyl-L-methionine</keyword>
<evidence type="ECO:0000313" key="11">
    <source>
        <dbReference type="Proteomes" id="UP001060325"/>
    </source>
</evidence>
<accession>A0ABY5FTB8</accession>
<evidence type="ECO:0000256" key="3">
    <source>
        <dbReference type="ARBA" id="ARBA00022603"/>
    </source>
</evidence>
<comment type="catalytic activity">
    <reaction evidence="7">
        <text>a 2'-deoxyadenosine in DNA + S-adenosyl-L-methionine = an N(6)-methyl-2'-deoxyadenosine in DNA + S-adenosyl-L-homocysteine + H(+)</text>
        <dbReference type="Rhea" id="RHEA:15197"/>
        <dbReference type="Rhea" id="RHEA-COMP:12418"/>
        <dbReference type="Rhea" id="RHEA-COMP:12419"/>
        <dbReference type="ChEBI" id="CHEBI:15378"/>
        <dbReference type="ChEBI" id="CHEBI:57856"/>
        <dbReference type="ChEBI" id="CHEBI:59789"/>
        <dbReference type="ChEBI" id="CHEBI:90615"/>
        <dbReference type="ChEBI" id="CHEBI:90616"/>
        <dbReference type="EC" id="2.1.1.72"/>
    </reaction>
</comment>
<comment type="similarity">
    <text evidence="1">Belongs to the N(4)/N(6)-methyltransferase family.</text>
</comment>
<dbReference type="InterPro" id="IPR003356">
    <property type="entry name" value="DNA_methylase_A-5"/>
</dbReference>
<gene>
    <name evidence="10" type="ORF">NMQ00_16220</name>
</gene>
<dbReference type="PANTHER" id="PTHR42933">
    <property type="entry name" value="SLR6095 PROTEIN"/>
    <property type="match status" value="1"/>
</dbReference>
<evidence type="ECO:0000313" key="10">
    <source>
        <dbReference type="EMBL" id="UTT44625.1"/>
    </source>
</evidence>
<dbReference type="EMBL" id="CP101463">
    <property type="protein sequence ID" value="UTT44625.1"/>
    <property type="molecule type" value="Genomic_DNA"/>
</dbReference>
<keyword evidence="3" id="KW-0489">Methyltransferase</keyword>
<dbReference type="EC" id="2.1.1.72" evidence="2"/>
<dbReference type="Gene3D" id="3.40.50.150">
    <property type="entry name" value="Vaccinia Virus protein VP39"/>
    <property type="match status" value="1"/>
</dbReference>
<dbReference type="InterPro" id="IPR022749">
    <property type="entry name" value="D12N6_MeTrfase_N"/>
</dbReference>
<evidence type="ECO:0000256" key="6">
    <source>
        <dbReference type="ARBA" id="ARBA00022747"/>
    </source>
</evidence>
<geneLocation type="plasmid" evidence="10 11">
    <name>pCXA</name>
</geneLocation>
<dbReference type="Pfam" id="PF02384">
    <property type="entry name" value="N6_Mtase"/>
    <property type="match status" value="1"/>
</dbReference>
<keyword evidence="10" id="KW-0614">Plasmid</keyword>
<dbReference type="InterPro" id="IPR002052">
    <property type="entry name" value="DNA_methylase_N6_adenine_CS"/>
</dbReference>
<evidence type="ECO:0000256" key="1">
    <source>
        <dbReference type="ARBA" id="ARBA00006594"/>
    </source>
</evidence>
<feature type="domain" description="DNA methylase adenine-specific" evidence="8">
    <location>
        <begin position="140"/>
        <end position="445"/>
    </location>
</feature>
<evidence type="ECO:0000259" key="8">
    <source>
        <dbReference type="Pfam" id="PF02384"/>
    </source>
</evidence>
<proteinExistence type="inferred from homology"/>
<dbReference type="InterPro" id="IPR029063">
    <property type="entry name" value="SAM-dependent_MTases_sf"/>
</dbReference>
<organism evidence="10 11">
    <name type="scientific">Exiguobacterium aurantiacum</name>
    <dbReference type="NCBI Taxonomy" id="33987"/>
    <lineage>
        <taxon>Bacteria</taxon>
        <taxon>Bacillati</taxon>
        <taxon>Bacillota</taxon>
        <taxon>Bacilli</taxon>
        <taxon>Bacillales</taxon>
        <taxon>Bacillales Family XII. Incertae Sedis</taxon>
        <taxon>Exiguobacterium</taxon>
    </lineage>
</organism>
<keyword evidence="11" id="KW-1185">Reference proteome</keyword>
<keyword evidence="4" id="KW-0808">Transferase</keyword>
<keyword evidence="6" id="KW-0680">Restriction system</keyword>
<dbReference type="Gene3D" id="1.20.1260.30">
    <property type="match status" value="1"/>
</dbReference>
<dbReference type="InterPro" id="IPR038333">
    <property type="entry name" value="T1MK-like_N_sf"/>
</dbReference>
<name>A0ABY5FTB8_9BACL</name>
<dbReference type="Proteomes" id="UP001060325">
    <property type="component" value="Plasmid pCXA"/>
</dbReference>
<dbReference type="SUPFAM" id="SSF53335">
    <property type="entry name" value="S-adenosyl-L-methionine-dependent methyltransferases"/>
    <property type="match status" value="1"/>
</dbReference>
<dbReference type="PRINTS" id="PR00507">
    <property type="entry name" value="N12N6MTFRASE"/>
</dbReference>
<evidence type="ECO:0000256" key="5">
    <source>
        <dbReference type="ARBA" id="ARBA00022691"/>
    </source>
</evidence>
<evidence type="ECO:0000256" key="4">
    <source>
        <dbReference type="ARBA" id="ARBA00022679"/>
    </source>
</evidence>
<evidence type="ECO:0000259" key="9">
    <source>
        <dbReference type="Pfam" id="PF12161"/>
    </source>
</evidence>
<feature type="domain" description="N6 adenine-specific DNA methyltransferase N-terminal" evidence="9">
    <location>
        <begin position="6"/>
        <end position="128"/>
    </location>
</feature>
<protein>
    <recommendedName>
        <fullName evidence="2">site-specific DNA-methyltransferase (adenine-specific)</fullName>
        <ecNumber evidence="2">2.1.1.72</ecNumber>
    </recommendedName>
</protein>
<dbReference type="InterPro" id="IPR051537">
    <property type="entry name" value="DNA_Adenine_Mtase"/>
</dbReference>
<dbReference type="PROSITE" id="PS00092">
    <property type="entry name" value="N6_MTASE"/>
    <property type="match status" value="1"/>
</dbReference>
<dbReference type="PANTHER" id="PTHR42933:SF3">
    <property type="entry name" value="TYPE I RESTRICTION ENZYME MJAVIII METHYLASE SUBUNIT"/>
    <property type="match status" value="1"/>
</dbReference>